<feature type="compositionally biased region" description="Low complexity" evidence="9">
    <location>
        <begin position="537"/>
        <end position="546"/>
    </location>
</feature>
<evidence type="ECO:0000256" key="1">
    <source>
        <dbReference type="ARBA" id="ARBA00004123"/>
    </source>
</evidence>
<feature type="region of interest" description="Disordered" evidence="9">
    <location>
        <begin position="536"/>
        <end position="591"/>
    </location>
</feature>
<accession>A0A6I9VI56</accession>
<dbReference type="GO" id="GO:0005634">
    <property type="term" value="C:nucleus"/>
    <property type="evidence" value="ECO:0007669"/>
    <property type="project" value="UniProtKB-SubCell"/>
</dbReference>
<organism evidence="11 12">
    <name type="scientific">Bactrocera dorsalis</name>
    <name type="common">Oriental fruit fly</name>
    <name type="synonym">Dacus dorsalis</name>
    <dbReference type="NCBI Taxonomy" id="27457"/>
    <lineage>
        <taxon>Eukaryota</taxon>
        <taxon>Metazoa</taxon>
        <taxon>Ecdysozoa</taxon>
        <taxon>Arthropoda</taxon>
        <taxon>Hexapoda</taxon>
        <taxon>Insecta</taxon>
        <taxon>Pterygota</taxon>
        <taxon>Neoptera</taxon>
        <taxon>Endopterygota</taxon>
        <taxon>Diptera</taxon>
        <taxon>Brachycera</taxon>
        <taxon>Muscomorpha</taxon>
        <taxon>Tephritoidea</taxon>
        <taxon>Tephritidae</taxon>
        <taxon>Bactrocera</taxon>
        <taxon>Bactrocera</taxon>
    </lineage>
</organism>
<keyword evidence="11" id="KW-1185">Reference proteome</keyword>
<reference evidence="11" key="1">
    <citation type="submission" date="2025-05" db="UniProtKB">
        <authorList>
            <consortium name="RefSeq"/>
        </authorList>
    </citation>
    <scope>NUCLEOTIDE SEQUENCE [LARGE SCALE GENOMIC DNA]</scope>
</reference>
<dbReference type="PROSITE" id="PS50071">
    <property type="entry name" value="HOMEOBOX_2"/>
    <property type="match status" value="1"/>
</dbReference>
<proteinExistence type="inferred from homology"/>
<gene>
    <name evidence="12" type="primary">LOC105226095</name>
</gene>
<reference evidence="12" key="2">
    <citation type="submission" date="2025-08" db="UniProtKB">
        <authorList>
            <consortium name="RefSeq"/>
        </authorList>
    </citation>
    <scope>IDENTIFICATION</scope>
    <source>
        <tissue evidence="12">Adult</tissue>
    </source>
</reference>
<evidence type="ECO:0000313" key="12">
    <source>
        <dbReference type="RefSeq" id="XP_011203170.1"/>
    </source>
</evidence>
<evidence type="ECO:0000256" key="4">
    <source>
        <dbReference type="ARBA" id="ARBA00023125"/>
    </source>
</evidence>
<dbReference type="Pfam" id="PF03867">
    <property type="entry name" value="FTZ"/>
    <property type="match status" value="2"/>
</dbReference>
<feature type="domain" description="Homeobox" evidence="10">
    <location>
        <begin position="361"/>
        <end position="421"/>
    </location>
</feature>
<sequence length="591" mass="66705">MATTNYYAEYANNTMMTQQQAYAYSGYYSNNTPYYDTTSGNNFMHNLDHTRFSKAYHPSYDQFKSNQVKTAEQIYEGEAWSYNNTASAESYCQYIGYKNTTNQENSDVGKDEAKNSPVVVADLNTFEDKQTNQPIKRKHFECEENLSQETEKPSTLRSLLTNPAKKLKYNPNYFFTTMEKVSSPNKQSTSKCNLNSMSDNGTGYSVSAPPSLDQDVAADGSRMSTPSTHSTLPSPSRTEMSYLEAYSPQSLKQLNHGKTSDYLTPPPSNASATLPTTTIEPPSLANASAVVEPIKTTLSTNTSHVNGISTPPLSPHDQTVNQHKEQPLQLQQHEINHQILTDTAAEFNWSLCEDNSPADGKDAKRTRQTYTRFQTVELEKEFFSNRYISRSRRIEIANALSLTERQIKIWFQNRRMKCKKDRTLEPATPELHGLPHYPTTNSEACPPAQPSSQGQYLYLGAQTNGPIPPTYPNYMAGGQGYSPNAMNPYPAQGTFPHCGQMYGAGSAGQSIYNQNHHQYPQQSPYLLAQQYPPHTYQNQQQHYLQQRQHKQHLDQPIPQQQQQQLQQVLPSQQHHPQQMENSSAGSSMYLP</sequence>
<dbReference type="Pfam" id="PF00046">
    <property type="entry name" value="Homeodomain"/>
    <property type="match status" value="1"/>
</dbReference>
<keyword evidence="3" id="KW-0217">Developmental protein</keyword>
<keyword evidence="4 7" id="KW-0238">DNA-binding</keyword>
<comment type="subcellular location">
    <subcellularLocation>
        <location evidence="1 7 8">Nucleus</location>
    </subcellularLocation>
</comment>
<feature type="compositionally biased region" description="Low complexity" evidence="9">
    <location>
        <begin position="224"/>
        <end position="236"/>
    </location>
</feature>
<dbReference type="SMART" id="SM00389">
    <property type="entry name" value="HOX"/>
    <property type="match status" value="1"/>
</dbReference>
<dbReference type="InterPro" id="IPR017970">
    <property type="entry name" value="Homeobox_CS"/>
</dbReference>
<dbReference type="InterPro" id="IPR020479">
    <property type="entry name" value="HD_metazoa"/>
</dbReference>
<dbReference type="InterPro" id="IPR009057">
    <property type="entry name" value="Homeodomain-like_sf"/>
</dbReference>
<dbReference type="GO" id="GO:0009952">
    <property type="term" value="P:anterior/posterior pattern specification"/>
    <property type="evidence" value="ECO:0007669"/>
    <property type="project" value="TreeGrafter"/>
</dbReference>
<dbReference type="AlphaFoldDB" id="A0A6I9VI56"/>
<feature type="compositionally biased region" description="Polar residues" evidence="9">
    <location>
        <begin position="180"/>
        <end position="205"/>
    </location>
</feature>
<dbReference type="Gene3D" id="1.10.10.60">
    <property type="entry name" value="Homeodomain-like"/>
    <property type="match status" value="1"/>
</dbReference>
<dbReference type="RefSeq" id="XP_011203170.1">
    <property type="nucleotide sequence ID" value="XM_011204868.4"/>
</dbReference>
<dbReference type="PANTHER" id="PTHR45659:SF4">
    <property type="entry name" value="HOMEOBOX PROTEIN ABDOMINAL-A"/>
    <property type="match status" value="1"/>
</dbReference>
<dbReference type="InterPro" id="IPR005567">
    <property type="entry name" value="FTZ_N"/>
</dbReference>
<evidence type="ECO:0000256" key="8">
    <source>
        <dbReference type="RuleBase" id="RU000682"/>
    </source>
</evidence>
<dbReference type="PROSITE" id="PS00027">
    <property type="entry name" value="HOMEOBOX_1"/>
    <property type="match status" value="1"/>
</dbReference>
<feature type="DNA-binding region" description="Homeobox" evidence="7">
    <location>
        <begin position="363"/>
        <end position="422"/>
    </location>
</feature>
<feature type="region of interest" description="Disordered" evidence="9">
    <location>
        <begin position="180"/>
        <end position="239"/>
    </location>
</feature>
<dbReference type="GO" id="GO:0000981">
    <property type="term" value="F:DNA-binding transcription factor activity, RNA polymerase II-specific"/>
    <property type="evidence" value="ECO:0007669"/>
    <property type="project" value="InterPro"/>
</dbReference>
<evidence type="ECO:0000259" key="10">
    <source>
        <dbReference type="PROSITE" id="PS50071"/>
    </source>
</evidence>
<dbReference type="GO" id="GO:0000978">
    <property type="term" value="F:RNA polymerase II cis-regulatory region sequence-specific DNA binding"/>
    <property type="evidence" value="ECO:0007669"/>
    <property type="project" value="TreeGrafter"/>
</dbReference>
<evidence type="ECO:0000256" key="2">
    <source>
        <dbReference type="ARBA" id="ARBA00009107"/>
    </source>
</evidence>
<evidence type="ECO:0000256" key="6">
    <source>
        <dbReference type="ARBA" id="ARBA00023242"/>
    </source>
</evidence>
<evidence type="ECO:0000256" key="3">
    <source>
        <dbReference type="ARBA" id="ARBA00022473"/>
    </source>
</evidence>
<dbReference type="OMA" id="LASDCKD"/>
<dbReference type="OrthoDB" id="6159439at2759"/>
<dbReference type="PRINTS" id="PR00024">
    <property type="entry name" value="HOMEOBOX"/>
</dbReference>
<dbReference type="InterPro" id="IPR050296">
    <property type="entry name" value="Antp_homeobox"/>
</dbReference>
<dbReference type="GeneID" id="105226095"/>
<name>A0A6I9VI56_BACDO</name>
<dbReference type="KEGG" id="bdr:105226095"/>
<keyword evidence="6 7" id="KW-0539">Nucleus</keyword>
<dbReference type="CDD" id="cd00086">
    <property type="entry name" value="homeodomain"/>
    <property type="match status" value="1"/>
</dbReference>
<feature type="compositionally biased region" description="Polar residues" evidence="9">
    <location>
        <begin position="579"/>
        <end position="591"/>
    </location>
</feature>
<dbReference type="PANTHER" id="PTHR45659">
    <property type="entry name" value="HOMEOBOX PROTEIN HOX"/>
    <property type="match status" value="1"/>
</dbReference>
<keyword evidence="5 7" id="KW-0371">Homeobox</keyword>
<feature type="compositionally biased region" description="Low complexity" evidence="9">
    <location>
        <begin position="554"/>
        <end position="578"/>
    </location>
</feature>
<dbReference type="InterPro" id="IPR001356">
    <property type="entry name" value="HD"/>
</dbReference>
<dbReference type="SUPFAM" id="SSF46689">
    <property type="entry name" value="Homeodomain-like"/>
    <property type="match status" value="1"/>
</dbReference>
<dbReference type="InParanoid" id="A0A6I9VI56"/>
<dbReference type="FunCoup" id="A0A6I9VI56">
    <property type="interactions" value="5"/>
</dbReference>
<evidence type="ECO:0000256" key="9">
    <source>
        <dbReference type="SAM" id="MobiDB-lite"/>
    </source>
</evidence>
<evidence type="ECO:0000256" key="7">
    <source>
        <dbReference type="PROSITE-ProRule" id="PRU00108"/>
    </source>
</evidence>
<comment type="similarity">
    <text evidence="2">Belongs to the Antp homeobox family.</text>
</comment>
<dbReference type="Proteomes" id="UP001652620">
    <property type="component" value="Chromosome 2"/>
</dbReference>
<evidence type="ECO:0000313" key="11">
    <source>
        <dbReference type="Proteomes" id="UP001652620"/>
    </source>
</evidence>
<evidence type="ECO:0000256" key="5">
    <source>
        <dbReference type="ARBA" id="ARBA00023155"/>
    </source>
</evidence>
<protein>
    <submittedName>
        <fullName evidence="12">Segmentation protein fushi tarazu</fullName>
    </submittedName>
</protein>